<dbReference type="Proteomes" id="UP000663845">
    <property type="component" value="Unassembled WGS sequence"/>
</dbReference>
<dbReference type="Pfam" id="PF00005">
    <property type="entry name" value="ABC_tran"/>
    <property type="match status" value="1"/>
</dbReference>
<dbReference type="PANTHER" id="PTHR24221">
    <property type="entry name" value="ATP-BINDING CASSETTE SUB-FAMILY B"/>
    <property type="match status" value="1"/>
</dbReference>
<dbReference type="InterPro" id="IPR039421">
    <property type="entry name" value="Type_1_exporter"/>
</dbReference>
<dbReference type="SUPFAM" id="SSF52540">
    <property type="entry name" value="P-loop containing nucleoside triphosphate hydrolases"/>
    <property type="match status" value="1"/>
</dbReference>
<accession>A0A815M2F6</accession>
<evidence type="ECO:0000313" key="3">
    <source>
        <dbReference type="EMBL" id="CAF3989737.1"/>
    </source>
</evidence>
<dbReference type="GO" id="GO:0042626">
    <property type="term" value="F:ATPase-coupled transmembrane transporter activity"/>
    <property type="evidence" value="ECO:0007669"/>
    <property type="project" value="TreeGrafter"/>
</dbReference>
<dbReference type="Gene3D" id="3.40.50.300">
    <property type="entry name" value="P-loop containing nucleotide triphosphate hydrolases"/>
    <property type="match status" value="1"/>
</dbReference>
<name>A0A815M2F6_9BILA</name>
<evidence type="ECO:0000313" key="2">
    <source>
        <dbReference type="EMBL" id="CAF1412017.1"/>
    </source>
</evidence>
<dbReference type="PROSITE" id="PS50893">
    <property type="entry name" value="ABC_TRANSPORTER_2"/>
    <property type="match status" value="1"/>
</dbReference>
<dbReference type="PROSITE" id="PS00211">
    <property type="entry name" value="ABC_TRANSPORTER_1"/>
    <property type="match status" value="1"/>
</dbReference>
<dbReference type="GO" id="GO:0016887">
    <property type="term" value="F:ATP hydrolysis activity"/>
    <property type="evidence" value="ECO:0007669"/>
    <property type="project" value="InterPro"/>
</dbReference>
<proteinExistence type="predicted"/>
<evidence type="ECO:0000313" key="4">
    <source>
        <dbReference type="Proteomes" id="UP000663845"/>
    </source>
</evidence>
<dbReference type="InterPro" id="IPR027417">
    <property type="entry name" value="P-loop_NTPase"/>
</dbReference>
<dbReference type="Proteomes" id="UP000663844">
    <property type="component" value="Unassembled WGS sequence"/>
</dbReference>
<reference evidence="2" key="1">
    <citation type="submission" date="2021-02" db="EMBL/GenBank/DDBJ databases">
        <authorList>
            <person name="Nowell W R."/>
        </authorList>
    </citation>
    <scope>NUCLEOTIDE SEQUENCE</scope>
</reference>
<comment type="caution">
    <text evidence="2">The sequence shown here is derived from an EMBL/GenBank/DDBJ whole genome shotgun (WGS) entry which is preliminary data.</text>
</comment>
<dbReference type="AlphaFoldDB" id="A0A815M2F6"/>
<gene>
    <name evidence="2" type="ORF">JYZ213_LOCUS38447</name>
    <name evidence="3" type="ORF">OXD698_LOCUS28874</name>
</gene>
<dbReference type="PANTHER" id="PTHR24221:SF503">
    <property type="entry name" value="MITOCHONDRIAL POTASSIUM CHANNEL ATP-BINDING SUBUNIT"/>
    <property type="match status" value="1"/>
</dbReference>
<protein>
    <recommendedName>
        <fullName evidence="1">ABC transporter domain-containing protein</fullName>
    </recommendedName>
</protein>
<dbReference type="GO" id="GO:0016020">
    <property type="term" value="C:membrane"/>
    <property type="evidence" value="ECO:0007669"/>
    <property type="project" value="TreeGrafter"/>
</dbReference>
<dbReference type="EMBL" id="CAJOAZ010003170">
    <property type="protein sequence ID" value="CAF3989737.1"/>
    <property type="molecule type" value="Genomic_DNA"/>
</dbReference>
<sequence length="200" mass="22460">MRISNLFILSSKHKVTELHERFYDYNKGRVLADGYDIRTSNLSWLRAQIGVISQEPALMLGLTIGENISWRAHCHNFIEALPIGYDTPVGLNGTSFLSGGQKQRIAIARALFRNPEILLLDEATSALDVHNEKLVEESLNAARQNNPSRTVIIIAYRLSTIQSCDLICVLDPNGRLLESGTHAELMVHGAAYRRFVFDHM</sequence>
<feature type="domain" description="ABC transporter" evidence="1">
    <location>
        <begin position="1"/>
        <end position="198"/>
    </location>
</feature>
<dbReference type="InterPro" id="IPR003439">
    <property type="entry name" value="ABC_transporter-like_ATP-bd"/>
</dbReference>
<evidence type="ECO:0000259" key="1">
    <source>
        <dbReference type="PROSITE" id="PS50893"/>
    </source>
</evidence>
<dbReference type="GO" id="GO:0005524">
    <property type="term" value="F:ATP binding"/>
    <property type="evidence" value="ECO:0007669"/>
    <property type="project" value="InterPro"/>
</dbReference>
<dbReference type="InterPro" id="IPR017871">
    <property type="entry name" value="ABC_transporter-like_CS"/>
</dbReference>
<organism evidence="2 4">
    <name type="scientific">Adineta steineri</name>
    <dbReference type="NCBI Taxonomy" id="433720"/>
    <lineage>
        <taxon>Eukaryota</taxon>
        <taxon>Metazoa</taxon>
        <taxon>Spiralia</taxon>
        <taxon>Gnathifera</taxon>
        <taxon>Rotifera</taxon>
        <taxon>Eurotatoria</taxon>
        <taxon>Bdelloidea</taxon>
        <taxon>Adinetida</taxon>
        <taxon>Adinetidae</taxon>
        <taxon>Adineta</taxon>
    </lineage>
</organism>
<dbReference type="EMBL" id="CAJNOG010001128">
    <property type="protein sequence ID" value="CAF1412017.1"/>
    <property type="molecule type" value="Genomic_DNA"/>
</dbReference>